<protein>
    <submittedName>
        <fullName evidence="2">Uncharacterized protein</fullName>
    </submittedName>
</protein>
<reference evidence="2 3" key="1">
    <citation type="submission" date="2018-10" db="EMBL/GenBank/DDBJ databases">
        <title>Draft genome sequence for the type isolate of Erwinia psidii, agent causal of bacterial blight in guava (Psidium guajava) and wilt and die-back of Eucalyptus spp.</title>
        <authorList>
            <person name="Hermenegildo P.S."/>
            <person name="Santos S.A."/>
            <person name="Guimaraes L.M.S."/>
            <person name="Vidigal P.M.P."/>
            <person name="Pereira I.C."/>
            <person name="Badel J.L."/>
            <person name="Alfenas-Zerbini P."/>
            <person name="Ferreira M.A.S.V."/>
            <person name="Alfenas A.C."/>
        </authorList>
    </citation>
    <scope>NUCLEOTIDE SEQUENCE [LARGE SCALE GENOMIC DNA]</scope>
    <source>
        <strain evidence="2 3">IBSBF 435</strain>
    </source>
</reference>
<evidence type="ECO:0000313" key="2">
    <source>
        <dbReference type="EMBL" id="RQM39521.1"/>
    </source>
</evidence>
<keyword evidence="3" id="KW-1185">Reference proteome</keyword>
<dbReference type="EMBL" id="RHHM01000002">
    <property type="protein sequence ID" value="RQM39521.1"/>
    <property type="molecule type" value="Genomic_DNA"/>
</dbReference>
<organism evidence="2 3">
    <name type="scientific">Erwinia psidii</name>
    <dbReference type="NCBI Taxonomy" id="69224"/>
    <lineage>
        <taxon>Bacteria</taxon>
        <taxon>Pseudomonadati</taxon>
        <taxon>Pseudomonadota</taxon>
        <taxon>Gammaproteobacteria</taxon>
        <taxon>Enterobacterales</taxon>
        <taxon>Erwiniaceae</taxon>
        <taxon>Erwinia</taxon>
    </lineage>
</organism>
<dbReference type="AlphaFoldDB" id="A0A3N6SL28"/>
<sequence>MRCQTFGHRQPRFSSIGLPWASLSVANRDGAPTARNKDVSGTAGHHAGRQPLSDAQSIGIRAFACDD</sequence>
<gene>
    <name evidence="2" type="ORF">EB241_03580</name>
</gene>
<comment type="caution">
    <text evidence="2">The sequence shown here is derived from an EMBL/GenBank/DDBJ whole genome shotgun (WGS) entry which is preliminary data.</text>
</comment>
<name>A0A3N6SL28_9GAMM</name>
<accession>A0A3N6SL28</accession>
<evidence type="ECO:0000256" key="1">
    <source>
        <dbReference type="SAM" id="MobiDB-lite"/>
    </source>
</evidence>
<feature type="region of interest" description="Disordered" evidence="1">
    <location>
        <begin position="29"/>
        <end position="53"/>
    </location>
</feature>
<proteinExistence type="predicted"/>
<dbReference type="Proteomes" id="UP000279457">
    <property type="component" value="Unassembled WGS sequence"/>
</dbReference>
<evidence type="ECO:0000313" key="3">
    <source>
        <dbReference type="Proteomes" id="UP000279457"/>
    </source>
</evidence>